<gene>
    <name evidence="1" type="ORF">EV211_11636</name>
</gene>
<dbReference type="EMBL" id="SNXO01000016">
    <property type="protein sequence ID" value="TDP56373.1"/>
    <property type="molecule type" value="Genomic_DNA"/>
</dbReference>
<proteinExistence type="predicted"/>
<sequence>MRTCICVSRTYGSKGRETSENMAERLVLPCHDRVLISEAISKGGVDTSVFDRTRTKEADRWLYEHLYDADAIDESGMSPQEMFLNSTKKVIVELAKASDCVFVGRSAAQILKDNYPECRVISVFITATPEDRIAEIMRRWDEGEVAARRRLRKIDGLRKDCFEYYRSDEEAEKDNTWGDPALYDACFNTSLLSKDKIADAIEAIYRKSGD</sequence>
<keyword evidence="2" id="KW-1185">Reference proteome</keyword>
<evidence type="ECO:0000313" key="2">
    <source>
        <dbReference type="Proteomes" id="UP000295500"/>
    </source>
</evidence>
<dbReference type="OrthoDB" id="9781180at2"/>
<dbReference type="GO" id="GO:0016301">
    <property type="term" value="F:kinase activity"/>
    <property type="evidence" value="ECO:0007669"/>
    <property type="project" value="UniProtKB-KW"/>
</dbReference>
<dbReference type="InterPro" id="IPR027417">
    <property type="entry name" value="P-loop_NTPase"/>
</dbReference>
<evidence type="ECO:0000313" key="1">
    <source>
        <dbReference type="EMBL" id="TDP56373.1"/>
    </source>
</evidence>
<keyword evidence="1" id="KW-0418">Kinase</keyword>
<dbReference type="RefSeq" id="WP_133528425.1">
    <property type="nucleotide sequence ID" value="NZ_SNXO01000016.1"/>
</dbReference>
<organism evidence="1 2">
    <name type="scientific">Aminicella lysinilytica</name>
    <dbReference type="NCBI Taxonomy" id="433323"/>
    <lineage>
        <taxon>Bacteria</taxon>
        <taxon>Bacillati</taxon>
        <taxon>Bacillota</taxon>
        <taxon>Clostridia</taxon>
        <taxon>Peptostreptococcales</taxon>
        <taxon>Anaerovoracaceae</taxon>
        <taxon>Aminicella</taxon>
    </lineage>
</organism>
<accession>A0A4R6Q4G6</accession>
<reference evidence="1 2" key="1">
    <citation type="submission" date="2019-03" db="EMBL/GenBank/DDBJ databases">
        <title>Genomic Encyclopedia of Type Strains, Phase IV (KMG-IV): sequencing the most valuable type-strain genomes for metagenomic binning, comparative biology and taxonomic classification.</title>
        <authorList>
            <person name="Goeker M."/>
        </authorList>
    </citation>
    <scope>NUCLEOTIDE SEQUENCE [LARGE SCALE GENOMIC DNA]</scope>
    <source>
        <strain evidence="1 2">DSM 28287</strain>
    </source>
</reference>
<protein>
    <submittedName>
        <fullName evidence="1">Cytidylate kinase-like protein</fullName>
    </submittedName>
</protein>
<dbReference type="Proteomes" id="UP000295500">
    <property type="component" value="Unassembled WGS sequence"/>
</dbReference>
<name>A0A4R6Q4G6_9FIRM</name>
<comment type="caution">
    <text evidence="1">The sequence shown here is derived from an EMBL/GenBank/DDBJ whole genome shotgun (WGS) entry which is preliminary data.</text>
</comment>
<dbReference type="Gene3D" id="3.40.50.300">
    <property type="entry name" value="P-loop containing nucleotide triphosphate hydrolases"/>
    <property type="match status" value="1"/>
</dbReference>
<dbReference type="AlphaFoldDB" id="A0A4R6Q4G6"/>
<dbReference type="Pfam" id="PF13189">
    <property type="entry name" value="Cytidylate_kin2"/>
    <property type="match status" value="1"/>
</dbReference>
<keyword evidence="1" id="KW-0808">Transferase</keyword>